<dbReference type="Pfam" id="PF00205">
    <property type="entry name" value="TPP_enzyme_M"/>
    <property type="match status" value="1"/>
</dbReference>
<proteinExistence type="inferred from homology"/>
<dbReference type="GO" id="GO:0009097">
    <property type="term" value="P:isoleucine biosynthetic process"/>
    <property type="evidence" value="ECO:0007669"/>
    <property type="project" value="TreeGrafter"/>
</dbReference>
<evidence type="ECO:0000256" key="2">
    <source>
        <dbReference type="ARBA" id="ARBA00007812"/>
    </source>
</evidence>
<dbReference type="InterPro" id="IPR029061">
    <property type="entry name" value="THDP-binding"/>
</dbReference>
<keyword evidence="8" id="KW-0808">Transferase</keyword>
<dbReference type="SUPFAM" id="SSF52518">
    <property type="entry name" value="Thiamin diphosphate-binding fold (THDP-binding)"/>
    <property type="match status" value="2"/>
</dbReference>
<dbReference type="GO" id="GO:0005948">
    <property type="term" value="C:acetolactate synthase complex"/>
    <property type="evidence" value="ECO:0007669"/>
    <property type="project" value="TreeGrafter"/>
</dbReference>
<dbReference type="EMBL" id="JAATJL010000001">
    <property type="protein sequence ID" value="NJC21536.1"/>
    <property type="molecule type" value="Genomic_DNA"/>
</dbReference>
<evidence type="ECO:0000259" key="6">
    <source>
        <dbReference type="Pfam" id="PF02775"/>
    </source>
</evidence>
<protein>
    <submittedName>
        <fullName evidence="8">Acetolactate synthase-1/2/3 large subunit</fullName>
        <ecNumber evidence="8">2.2.1.6</ecNumber>
    </submittedName>
</protein>
<dbReference type="PANTHER" id="PTHR18968:SF13">
    <property type="entry name" value="ACETOLACTATE SYNTHASE CATALYTIC SUBUNIT, MITOCHONDRIAL"/>
    <property type="match status" value="1"/>
</dbReference>
<organism evidence="8 9">
    <name type="scientific">Arthrobacter pigmenti</name>
    <dbReference type="NCBI Taxonomy" id="271432"/>
    <lineage>
        <taxon>Bacteria</taxon>
        <taxon>Bacillati</taxon>
        <taxon>Actinomycetota</taxon>
        <taxon>Actinomycetes</taxon>
        <taxon>Micrococcales</taxon>
        <taxon>Micrococcaceae</taxon>
        <taxon>Arthrobacter</taxon>
    </lineage>
</organism>
<dbReference type="SUPFAM" id="SSF52467">
    <property type="entry name" value="DHS-like NAD/FAD-binding domain"/>
    <property type="match status" value="1"/>
</dbReference>
<name>A0A846RR10_9MICC</name>
<feature type="domain" description="Thiamine pyrophosphate enzyme TPP-binding" evidence="6">
    <location>
        <begin position="410"/>
        <end position="548"/>
    </location>
</feature>
<gene>
    <name evidence="8" type="ORF">BJ994_000612</name>
</gene>
<dbReference type="InterPro" id="IPR012001">
    <property type="entry name" value="Thiamin_PyroP_enz_TPP-bd_dom"/>
</dbReference>
<dbReference type="Pfam" id="PF02775">
    <property type="entry name" value="TPP_enzyme_C"/>
    <property type="match status" value="1"/>
</dbReference>
<dbReference type="GO" id="GO:0009099">
    <property type="term" value="P:L-valine biosynthetic process"/>
    <property type="evidence" value="ECO:0007669"/>
    <property type="project" value="TreeGrafter"/>
</dbReference>
<dbReference type="Gene3D" id="3.40.50.970">
    <property type="match status" value="2"/>
</dbReference>
<keyword evidence="9" id="KW-1185">Reference proteome</keyword>
<dbReference type="Gene3D" id="3.40.50.1220">
    <property type="entry name" value="TPP-binding domain"/>
    <property type="match status" value="1"/>
</dbReference>
<dbReference type="CDD" id="cd07035">
    <property type="entry name" value="TPP_PYR_POX_like"/>
    <property type="match status" value="1"/>
</dbReference>
<dbReference type="GO" id="GO:0000287">
    <property type="term" value="F:magnesium ion binding"/>
    <property type="evidence" value="ECO:0007669"/>
    <property type="project" value="InterPro"/>
</dbReference>
<dbReference type="InterPro" id="IPR045229">
    <property type="entry name" value="TPP_enz"/>
</dbReference>
<dbReference type="PANTHER" id="PTHR18968">
    <property type="entry name" value="THIAMINE PYROPHOSPHATE ENZYMES"/>
    <property type="match status" value="1"/>
</dbReference>
<comment type="caution">
    <text evidence="8">The sequence shown here is derived from an EMBL/GenBank/DDBJ whole genome shotgun (WGS) entry which is preliminary data.</text>
</comment>
<dbReference type="EC" id="2.2.1.6" evidence="8"/>
<dbReference type="InterPro" id="IPR012000">
    <property type="entry name" value="Thiamin_PyroP_enz_cen_dom"/>
</dbReference>
<dbReference type="CDD" id="cd00568">
    <property type="entry name" value="TPP_enzymes"/>
    <property type="match status" value="1"/>
</dbReference>
<comment type="similarity">
    <text evidence="2 4">Belongs to the TPP enzyme family.</text>
</comment>
<dbReference type="RefSeq" id="WP_342450257.1">
    <property type="nucleotide sequence ID" value="NZ_JAATJL010000001.1"/>
</dbReference>
<dbReference type="GO" id="GO:0050660">
    <property type="term" value="F:flavin adenine dinucleotide binding"/>
    <property type="evidence" value="ECO:0007669"/>
    <property type="project" value="TreeGrafter"/>
</dbReference>
<comment type="cofactor">
    <cofactor evidence="1">
        <name>thiamine diphosphate</name>
        <dbReference type="ChEBI" id="CHEBI:58937"/>
    </cofactor>
</comment>
<dbReference type="AlphaFoldDB" id="A0A846RR10"/>
<evidence type="ECO:0000256" key="3">
    <source>
        <dbReference type="ARBA" id="ARBA00023052"/>
    </source>
</evidence>
<dbReference type="PROSITE" id="PS00187">
    <property type="entry name" value="TPP_ENZYMES"/>
    <property type="match status" value="1"/>
</dbReference>
<evidence type="ECO:0000259" key="5">
    <source>
        <dbReference type="Pfam" id="PF00205"/>
    </source>
</evidence>
<dbReference type="GO" id="GO:0003984">
    <property type="term" value="F:acetolactate synthase activity"/>
    <property type="evidence" value="ECO:0007669"/>
    <property type="project" value="UniProtKB-EC"/>
</dbReference>
<dbReference type="InterPro" id="IPR011766">
    <property type="entry name" value="TPP_enzyme_TPP-bd"/>
</dbReference>
<evidence type="ECO:0000313" key="9">
    <source>
        <dbReference type="Proteomes" id="UP000547458"/>
    </source>
</evidence>
<dbReference type="InterPro" id="IPR000399">
    <property type="entry name" value="TPP-bd_CS"/>
</dbReference>
<feature type="domain" description="Thiamine pyrophosphate enzyme N-terminal TPP-binding" evidence="7">
    <location>
        <begin position="21"/>
        <end position="122"/>
    </location>
</feature>
<evidence type="ECO:0000259" key="7">
    <source>
        <dbReference type="Pfam" id="PF02776"/>
    </source>
</evidence>
<dbReference type="InterPro" id="IPR029035">
    <property type="entry name" value="DHS-like_NAD/FAD-binding_dom"/>
</dbReference>
<evidence type="ECO:0000256" key="1">
    <source>
        <dbReference type="ARBA" id="ARBA00001964"/>
    </source>
</evidence>
<feature type="domain" description="Thiamine pyrophosphate enzyme central" evidence="5">
    <location>
        <begin position="211"/>
        <end position="340"/>
    </location>
</feature>
<reference evidence="8 9" key="1">
    <citation type="submission" date="2020-03" db="EMBL/GenBank/DDBJ databases">
        <title>Sequencing the genomes of 1000 actinobacteria strains.</title>
        <authorList>
            <person name="Klenk H.-P."/>
        </authorList>
    </citation>
    <scope>NUCLEOTIDE SEQUENCE [LARGE SCALE GENOMIC DNA]</scope>
    <source>
        <strain evidence="8 9">DSM 16403</strain>
    </source>
</reference>
<dbReference type="Proteomes" id="UP000547458">
    <property type="component" value="Unassembled WGS sequence"/>
</dbReference>
<dbReference type="Pfam" id="PF02776">
    <property type="entry name" value="TPP_enzyme_N"/>
    <property type="match status" value="1"/>
</dbReference>
<evidence type="ECO:0000256" key="4">
    <source>
        <dbReference type="RuleBase" id="RU362132"/>
    </source>
</evidence>
<sequence>MPETELMEEAQLPDGVVTDNVGGTVMTLLRGYGIDAIFGIPGTHNLEFYRHVGPLGIRAVTTRHEQGAGYGADGWAQQTGLPGVVITTSGPGLLNALSAAGTAYCESRPLIILSPGVPEGEEFADIGALHETKDATGAAGAIVEWSRRVHSGTEAAQAIHNAFELFRYSRPRPVHIEVPLNVLEGPSDCPAELLQPAPRRNPAGANQQDLELAARLLTEARRPVLLAGGGSLRAGADLLRLAEMLDAPVITTLNGKGAIPETHPLSLGSDIRLPAAQQLCEDADVLLILGSKVGDAELWFRKLQPAGTVIRADILASQMVKNIHADVALVGDSAAVVPQLLAELKDKYDDGAAPRAESGTDRAGRLRPVLLDAARELAPPLAALAEAVASVLPPDTILGGDSSQVTYLGTASFVPQERAHSFLYTPAYATLGYGLPASIGAKVAAPDRPVVCVLGDGALMFAVQELATAVEQRLDLVVVCADNGGYGEIRQNEIDRGIPPIGVELVQPDWAALATAFGGHGQRITAVEQLAPVLAEAINAGGVQLLHVPTVLFEQA</sequence>
<dbReference type="GO" id="GO:0030976">
    <property type="term" value="F:thiamine pyrophosphate binding"/>
    <property type="evidence" value="ECO:0007669"/>
    <property type="project" value="InterPro"/>
</dbReference>
<keyword evidence="3 4" id="KW-0786">Thiamine pyrophosphate</keyword>
<evidence type="ECO:0000313" key="8">
    <source>
        <dbReference type="EMBL" id="NJC21536.1"/>
    </source>
</evidence>
<accession>A0A846RR10</accession>